<keyword evidence="3" id="KW-1185">Reference proteome</keyword>
<feature type="transmembrane region" description="Helical" evidence="1">
    <location>
        <begin position="44"/>
        <end position="60"/>
    </location>
</feature>
<evidence type="ECO:0000313" key="3">
    <source>
        <dbReference type="Proteomes" id="UP000579153"/>
    </source>
</evidence>
<comment type="caution">
    <text evidence="2">The sequence shown here is derived from an EMBL/GenBank/DDBJ whole genome shotgun (WGS) entry which is preliminary data.</text>
</comment>
<dbReference type="Proteomes" id="UP000579153">
    <property type="component" value="Unassembled WGS sequence"/>
</dbReference>
<feature type="transmembrane region" description="Helical" evidence="1">
    <location>
        <begin position="67"/>
        <end position="87"/>
    </location>
</feature>
<accession>A0A7W9G1C7</accession>
<protein>
    <recommendedName>
        <fullName evidence="4">MFS transporter</fullName>
    </recommendedName>
</protein>
<evidence type="ECO:0000256" key="1">
    <source>
        <dbReference type="SAM" id="Phobius"/>
    </source>
</evidence>
<dbReference type="RefSeq" id="WP_185069140.1">
    <property type="nucleotide sequence ID" value="NZ_JACHMB010000001.1"/>
</dbReference>
<evidence type="ECO:0000313" key="2">
    <source>
        <dbReference type="EMBL" id="MBB5775460.1"/>
    </source>
</evidence>
<name>A0A7W9G1C7_9ACTN</name>
<sequence>MNRPVPALVALLLLMDVTGALISIGTGLSPTLLDALGSEARLSAPLPMMIVQAVLAFGTTRRHRGVAAVSAGLLAIAGVLAFVSGFYDGGYDDPRLTASLRLFQIALVGAHLAMGVFSGVRVVQVLRA</sequence>
<dbReference type="EMBL" id="JACHMB010000001">
    <property type="protein sequence ID" value="MBB5775460.1"/>
    <property type="molecule type" value="Genomic_DNA"/>
</dbReference>
<gene>
    <name evidence="2" type="ORF">HD596_002216</name>
</gene>
<keyword evidence="1" id="KW-0472">Membrane</keyword>
<dbReference type="AlphaFoldDB" id="A0A7W9G1C7"/>
<keyword evidence="1" id="KW-1133">Transmembrane helix</keyword>
<proteinExistence type="predicted"/>
<evidence type="ECO:0008006" key="4">
    <source>
        <dbReference type="Google" id="ProtNLM"/>
    </source>
</evidence>
<keyword evidence="1" id="KW-0812">Transmembrane</keyword>
<reference evidence="2 3" key="1">
    <citation type="submission" date="2020-08" db="EMBL/GenBank/DDBJ databases">
        <title>Sequencing the genomes of 1000 actinobacteria strains.</title>
        <authorList>
            <person name="Klenk H.-P."/>
        </authorList>
    </citation>
    <scope>NUCLEOTIDE SEQUENCE [LARGE SCALE GENOMIC DNA]</scope>
    <source>
        <strain evidence="2 3">DSM 45507</strain>
    </source>
</reference>
<organism evidence="2 3">
    <name type="scientific">Nonomuraea jabiensis</name>
    <dbReference type="NCBI Taxonomy" id="882448"/>
    <lineage>
        <taxon>Bacteria</taxon>
        <taxon>Bacillati</taxon>
        <taxon>Actinomycetota</taxon>
        <taxon>Actinomycetes</taxon>
        <taxon>Streptosporangiales</taxon>
        <taxon>Streptosporangiaceae</taxon>
        <taxon>Nonomuraea</taxon>
    </lineage>
</organism>
<feature type="transmembrane region" description="Helical" evidence="1">
    <location>
        <begin position="102"/>
        <end position="123"/>
    </location>
</feature>